<dbReference type="InterPro" id="IPR011200">
    <property type="entry name" value="UCP012608"/>
</dbReference>
<dbReference type="EMBL" id="JAGIYY010000005">
    <property type="protein sequence ID" value="MBP0439971.1"/>
    <property type="molecule type" value="Genomic_DNA"/>
</dbReference>
<name>A0A8J7RMQ7_9HYPH</name>
<evidence type="ECO:0000313" key="2">
    <source>
        <dbReference type="Proteomes" id="UP000666240"/>
    </source>
</evidence>
<proteinExistence type="predicted"/>
<accession>A0A8J7RMQ7</accession>
<dbReference type="Pfam" id="PF10094">
    <property type="entry name" value="DUF2332"/>
    <property type="match status" value="1"/>
</dbReference>
<comment type="caution">
    <text evidence="1">The sequence shown here is derived from an EMBL/GenBank/DDBJ whole genome shotgun (WGS) entry which is preliminary data.</text>
</comment>
<keyword evidence="2" id="KW-1185">Reference proteome</keyword>
<gene>
    <name evidence="1" type="ORF">J5Y06_15030</name>
</gene>
<dbReference type="Proteomes" id="UP000666240">
    <property type="component" value="Unassembled WGS sequence"/>
</dbReference>
<evidence type="ECO:0000313" key="1">
    <source>
        <dbReference type="EMBL" id="MBP0439971.1"/>
    </source>
</evidence>
<sequence length="49" mass="5462">MSAGDPDQAAWLETLVWPEQEDRLVRLRLALDVAAEEKADAGARRPSRT</sequence>
<dbReference type="AlphaFoldDB" id="A0A8J7RMQ7"/>
<reference evidence="1" key="1">
    <citation type="submission" date="2021-03" db="EMBL/GenBank/DDBJ databases">
        <title>Genome sequencing and assembly of Tianweitania sediminis.</title>
        <authorList>
            <person name="Chhetri G."/>
        </authorList>
    </citation>
    <scope>NUCLEOTIDE SEQUENCE</scope>
    <source>
        <strain evidence="1">Z8</strain>
    </source>
</reference>
<organism evidence="1 2">
    <name type="scientific">Tianweitania sediminis</name>
    <dbReference type="NCBI Taxonomy" id="1502156"/>
    <lineage>
        <taxon>Bacteria</taxon>
        <taxon>Pseudomonadati</taxon>
        <taxon>Pseudomonadota</taxon>
        <taxon>Alphaproteobacteria</taxon>
        <taxon>Hyphomicrobiales</taxon>
        <taxon>Phyllobacteriaceae</taxon>
        <taxon>Tianweitania</taxon>
    </lineage>
</organism>
<protein>
    <submittedName>
        <fullName evidence="1">DUF2332 family protein</fullName>
    </submittedName>
</protein>